<dbReference type="Proteomes" id="UP000078492">
    <property type="component" value="Unassembled WGS sequence"/>
</dbReference>
<proteinExistence type="predicted"/>
<evidence type="ECO:0000259" key="7">
    <source>
        <dbReference type="Pfam" id="PF16165"/>
    </source>
</evidence>
<keyword evidence="3" id="KW-0677">Repeat</keyword>
<name>A0A151IU09_9HYME</name>
<feature type="non-terminal residue" evidence="8">
    <location>
        <position position="1"/>
    </location>
</feature>
<comment type="subcellular location">
    <subcellularLocation>
        <location evidence="1">Membrane</location>
    </subcellularLocation>
</comment>
<evidence type="ECO:0000313" key="9">
    <source>
        <dbReference type="Proteomes" id="UP000078492"/>
    </source>
</evidence>
<dbReference type="InterPro" id="IPR037721">
    <property type="entry name" value="Ferlin"/>
</dbReference>
<feature type="transmembrane region" description="Helical" evidence="6">
    <location>
        <begin position="35"/>
        <end position="55"/>
    </location>
</feature>
<dbReference type="EMBL" id="KQ980982">
    <property type="protein sequence ID" value="KYN10791.1"/>
    <property type="molecule type" value="Genomic_DNA"/>
</dbReference>
<organism evidence="8 9">
    <name type="scientific">Trachymyrmex cornetzi</name>
    <dbReference type="NCBI Taxonomy" id="471704"/>
    <lineage>
        <taxon>Eukaryota</taxon>
        <taxon>Metazoa</taxon>
        <taxon>Ecdysozoa</taxon>
        <taxon>Arthropoda</taxon>
        <taxon>Hexapoda</taxon>
        <taxon>Insecta</taxon>
        <taxon>Pterygota</taxon>
        <taxon>Neoptera</taxon>
        <taxon>Endopterygota</taxon>
        <taxon>Hymenoptera</taxon>
        <taxon>Apocrita</taxon>
        <taxon>Aculeata</taxon>
        <taxon>Formicoidea</taxon>
        <taxon>Formicidae</taxon>
        <taxon>Myrmicinae</taxon>
        <taxon>Trachymyrmex</taxon>
    </lineage>
</organism>
<protein>
    <submittedName>
        <fullName evidence="8">Otoferlin</fullName>
    </submittedName>
</protein>
<dbReference type="PANTHER" id="PTHR12546:SF60">
    <property type="entry name" value="MISFIRE, ISOFORM F"/>
    <property type="match status" value="1"/>
</dbReference>
<keyword evidence="2 6" id="KW-0812">Transmembrane</keyword>
<dbReference type="InterPro" id="IPR032362">
    <property type="entry name" value="Ferlin_C"/>
</dbReference>
<feature type="domain" description="Ferlin C-terminal" evidence="7">
    <location>
        <begin position="7"/>
        <end position="61"/>
    </location>
</feature>
<evidence type="ECO:0000313" key="8">
    <source>
        <dbReference type="EMBL" id="KYN10791.1"/>
    </source>
</evidence>
<dbReference type="STRING" id="471704.A0A151IU09"/>
<dbReference type="AlphaFoldDB" id="A0A151IU09"/>
<gene>
    <name evidence="8" type="ORF">ALC57_17070</name>
</gene>
<evidence type="ECO:0000256" key="5">
    <source>
        <dbReference type="ARBA" id="ARBA00023136"/>
    </source>
</evidence>
<evidence type="ECO:0000256" key="4">
    <source>
        <dbReference type="ARBA" id="ARBA00022989"/>
    </source>
</evidence>
<sequence>HYIVIYRRPDTSFSWFRNPWRACCFVVCRYYKWRILCCLTCTLLVLLVACGIYAFPGYFVKRLLGA</sequence>
<evidence type="ECO:0000256" key="2">
    <source>
        <dbReference type="ARBA" id="ARBA00022692"/>
    </source>
</evidence>
<keyword evidence="4 6" id="KW-1133">Transmembrane helix</keyword>
<dbReference type="GO" id="GO:0016020">
    <property type="term" value="C:membrane"/>
    <property type="evidence" value="ECO:0007669"/>
    <property type="project" value="UniProtKB-SubCell"/>
</dbReference>
<keyword evidence="9" id="KW-1185">Reference proteome</keyword>
<reference evidence="8 9" key="1">
    <citation type="submission" date="2015-09" db="EMBL/GenBank/DDBJ databases">
        <title>Trachymyrmex cornetzi WGS genome.</title>
        <authorList>
            <person name="Nygaard S."/>
            <person name="Hu H."/>
            <person name="Boomsma J."/>
            <person name="Zhang G."/>
        </authorList>
    </citation>
    <scope>NUCLEOTIDE SEQUENCE [LARGE SCALE GENOMIC DNA]</scope>
    <source>
        <strain evidence="8">Tcor2-1</strain>
        <tissue evidence="8">Whole body</tissue>
    </source>
</reference>
<keyword evidence="5 6" id="KW-0472">Membrane</keyword>
<evidence type="ECO:0000256" key="1">
    <source>
        <dbReference type="ARBA" id="ARBA00004370"/>
    </source>
</evidence>
<accession>A0A151IU09</accession>
<dbReference type="GO" id="GO:0007009">
    <property type="term" value="P:plasma membrane organization"/>
    <property type="evidence" value="ECO:0007669"/>
    <property type="project" value="TreeGrafter"/>
</dbReference>
<evidence type="ECO:0000256" key="3">
    <source>
        <dbReference type="ARBA" id="ARBA00022737"/>
    </source>
</evidence>
<dbReference type="PANTHER" id="PTHR12546">
    <property type="entry name" value="FER-1-LIKE"/>
    <property type="match status" value="1"/>
</dbReference>
<evidence type="ECO:0000256" key="6">
    <source>
        <dbReference type="SAM" id="Phobius"/>
    </source>
</evidence>
<dbReference type="Pfam" id="PF16165">
    <property type="entry name" value="Ferlin_C"/>
    <property type="match status" value="1"/>
</dbReference>